<dbReference type="AlphaFoldDB" id="A0ABD3N7C7"/>
<evidence type="ECO:0000256" key="3">
    <source>
        <dbReference type="SAM" id="MobiDB-lite"/>
    </source>
</evidence>
<organism evidence="4 5">
    <name type="scientific">Cyclotella atomus</name>
    <dbReference type="NCBI Taxonomy" id="382360"/>
    <lineage>
        <taxon>Eukaryota</taxon>
        <taxon>Sar</taxon>
        <taxon>Stramenopiles</taxon>
        <taxon>Ochrophyta</taxon>
        <taxon>Bacillariophyta</taxon>
        <taxon>Coscinodiscophyceae</taxon>
        <taxon>Thalassiosirophycidae</taxon>
        <taxon>Stephanodiscales</taxon>
        <taxon>Stephanodiscaceae</taxon>
        <taxon>Cyclotella</taxon>
    </lineage>
</organism>
<evidence type="ECO:0000313" key="4">
    <source>
        <dbReference type="EMBL" id="KAL3771782.1"/>
    </source>
</evidence>
<sequence>MASAPINRRHRPPSNPIPIAPSPPSELLQLLEFKSWPAVLQHIRSNPHEVGSSPRFRNERGYTALHCLLAYNRGMAGEELARVAEAMLVAAEEIDWGSEYTLTSLEDTHENSQDTNTNEVDDDVEDESNTPRRTGGAWRLLMDQNNQAQWSPLHLVFVQGGVSFGKVALVRALLKMNIAHDDDDDNRQKVLGLVDRQNRTMLHHLCETHGPRDDNFEAAHFLISQCPAMLFVRDGRGHTALENGLSRTKDPTVTTSGMTMRGDGNEECKRNYRMLKLLVSGMEREERRLMDTAAEQDDESATHNANVDPREVMEPSELQLENIESNTTTTLDTATAAAVSLTNQNESGLTAAMRNLPPHEIESTAANPITNNDNMSIPNVLHSACCLSKGSCPPDGSLIVYLASDAASKLEYGKDSTKRLADEPDETGNYALHIFLSNASYSIAEKKAKDESDDVNVNAEYQIVKELVAANPLSTSIANNDGIFPLRLAMDMGLRSVVSLLVEKYPQAVLIDPILENIKVFIEVLICISLPLNAQEHAEEGGEERVVTEDDVSDQSKLLSTMYFLVRSRPDVVSVSKPISQQSLDRQAEKSPSLFKRIARSRHWNDGSTCR</sequence>
<keyword evidence="2" id="KW-0040">ANK repeat</keyword>
<keyword evidence="1" id="KW-0677">Repeat</keyword>
<evidence type="ECO:0000256" key="2">
    <source>
        <dbReference type="ARBA" id="ARBA00023043"/>
    </source>
</evidence>
<evidence type="ECO:0008006" key="6">
    <source>
        <dbReference type="Google" id="ProtNLM"/>
    </source>
</evidence>
<dbReference type="PANTHER" id="PTHR24186">
    <property type="entry name" value="PROTEIN PHOSPHATASE 1 REGULATORY SUBUNIT"/>
    <property type="match status" value="1"/>
</dbReference>
<comment type="caution">
    <text evidence="4">The sequence shown here is derived from an EMBL/GenBank/DDBJ whole genome shotgun (WGS) entry which is preliminary data.</text>
</comment>
<dbReference type="Gene3D" id="1.25.40.20">
    <property type="entry name" value="Ankyrin repeat-containing domain"/>
    <property type="match status" value="2"/>
</dbReference>
<dbReference type="Proteomes" id="UP001530400">
    <property type="component" value="Unassembled WGS sequence"/>
</dbReference>
<accession>A0ABD3N7C7</accession>
<dbReference type="InterPro" id="IPR036770">
    <property type="entry name" value="Ankyrin_rpt-contain_sf"/>
</dbReference>
<gene>
    <name evidence="4" type="ORF">ACHAWO_013361</name>
</gene>
<reference evidence="4 5" key="1">
    <citation type="submission" date="2024-10" db="EMBL/GenBank/DDBJ databases">
        <title>Updated reference genomes for cyclostephanoid diatoms.</title>
        <authorList>
            <person name="Roberts W.R."/>
            <person name="Alverson A.J."/>
        </authorList>
    </citation>
    <scope>NUCLEOTIDE SEQUENCE [LARGE SCALE GENOMIC DNA]</scope>
    <source>
        <strain evidence="4 5">AJA010-31</strain>
    </source>
</reference>
<protein>
    <recommendedName>
        <fullName evidence="6">Ankyrin repeat protein</fullName>
    </recommendedName>
</protein>
<feature type="region of interest" description="Disordered" evidence="3">
    <location>
        <begin position="242"/>
        <end position="265"/>
    </location>
</feature>
<proteinExistence type="predicted"/>
<evidence type="ECO:0000256" key="1">
    <source>
        <dbReference type="ARBA" id="ARBA00022737"/>
    </source>
</evidence>
<feature type="compositionally biased region" description="Acidic residues" evidence="3">
    <location>
        <begin position="119"/>
        <end position="128"/>
    </location>
</feature>
<name>A0ABD3N7C7_9STRA</name>
<feature type="region of interest" description="Disordered" evidence="3">
    <location>
        <begin position="1"/>
        <end position="20"/>
    </location>
</feature>
<feature type="region of interest" description="Disordered" evidence="3">
    <location>
        <begin position="106"/>
        <end position="132"/>
    </location>
</feature>
<dbReference type="EMBL" id="JALLPJ020001281">
    <property type="protein sequence ID" value="KAL3771782.1"/>
    <property type="molecule type" value="Genomic_DNA"/>
</dbReference>
<keyword evidence="5" id="KW-1185">Reference proteome</keyword>
<dbReference type="SUPFAM" id="SSF48403">
    <property type="entry name" value="Ankyrin repeat"/>
    <property type="match status" value="1"/>
</dbReference>
<evidence type="ECO:0000313" key="5">
    <source>
        <dbReference type="Proteomes" id="UP001530400"/>
    </source>
</evidence>
<dbReference type="PANTHER" id="PTHR24186:SF53">
    <property type="entry name" value="PGG DOMAIN-CONTAINING PROTEIN"/>
    <property type="match status" value="1"/>
</dbReference>